<comment type="caution">
    <text evidence="6">The sequence shown here is derived from an EMBL/GenBank/DDBJ whole genome shotgun (WGS) entry which is preliminary data.</text>
</comment>
<dbReference type="InterPro" id="IPR001179">
    <property type="entry name" value="PPIase_FKBP_dom"/>
</dbReference>
<accession>A0ABW3B7B7</accession>
<evidence type="ECO:0000256" key="3">
    <source>
        <dbReference type="PROSITE-ProRule" id="PRU00277"/>
    </source>
</evidence>
<dbReference type="Pfam" id="PF00254">
    <property type="entry name" value="FKBP_C"/>
    <property type="match status" value="1"/>
</dbReference>
<protein>
    <recommendedName>
        <fullName evidence="4">Peptidyl-prolyl cis-trans isomerase</fullName>
        <ecNumber evidence="4">5.2.1.8</ecNumber>
    </recommendedName>
</protein>
<dbReference type="InterPro" id="IPR046357">
    <property type="entry name" value="PPIase_dom_sf"/>
</dbReference>
<evidence type="ECO:0000313" key="6">
    <source>
        <dbReference type="EMBL" id="MFD0798589.1"/>
    </source>
</evidence>
<dbReference type="EMBL" id="JBHTHY010000012">
    <property type="protein sequence ID" value="MFD0798589.1"/>
    <property type="molecule type" value="Genomic_DNA"/>
</dbReference>
<keyword evidence="2 3" id="KW-0697">Rotamase</keyword>
<sequence>MKTRFGAILLLLVLSCSGPEPRRPVQTKSGSFFKASIERSKKLLQQEEEKIQEIIKTDSLKHYSHTASGSWYHYLVVNDSTDYTPKTDDLVVLTYNLLTLENDTLYSKEDIGILSYKVDKQELFIGLRHAIKLLKEGEKATFLFPSSLGFGIHGDGDKIGINVPLKSTVELLKIEKQQLKLDD</sequence>
<dbReference type="PROSITE" id="PS51257">
    <property type="entry name" value="PROKAR_LIPOPROTEIN"/>
    <property type="match status" value="1"/>
</dbReference>
<evidence type="ECO:0000256" key="4">
    <source>
        <dbReference type="RuleBase" id="RU003915"/>
    </source>
</evidence>
<dbReference type="InterPro" id="IPR019869">
    <property type="entry name" value="Motility-assoc_PPIase_GldI"/>
</dbReference>
<reference evidence="7" key="1">
    <citation type="journal article" date="2019" name="Int. J. Syst. Evol. Microbiol.">
        <title>The Global Catalogue of Microorganisms (GCM) 10K type strain sequencing project: providing services to taxonomists for standard genome sequencing and annotation.</title>
        <authorList>
            <consortium name="The Broad Institute Genomics Platform"/>
            <consortium name="The Broad Institute Genome Sequencing Center for Infectious Disease"/>
            <person name="Wu L."/>
            <person name="Ma J."/>
        </authorList>
    </citation>
    <scope>NUCLEOTIDE SEQUENCE [LARGE SCALE GENOMIC DNA]</scope>
    <source>
        <strain evidence="7">CCUG 61948</strain>
    </source>
</reference>
<evidence type="ECO:0000256" key="2">
    <source>
        <dbReference type="ARBA" id="ARBA00023110"/>
    </source>
</evidence>
<dbReference type="PROSITE" id="PS50059">
    <property type="entry name" value="FKBP_PPIASE"/>
    <property type="match status" value="1"/>
</dbReference>
<dbReference type="EC" id="5.2.1.8" evidence="4"/>
<keyword evidence="3 4" id="KW-0413">Isomerase</keyword>
<dbReference type="Proteomes" id="UP001597012">
    <property type="component" value="Unassembled WGS sequence"/>
</dbReference>
<dbReference type="RefSeq" id="WP_379935424.1">
    <property type="nucleotide sequence ID" value="NZ_JBHTHY010000012.1"/>
</dbReference>
<feature type="domain" description="PPIase FKBP-type" evidence="5">
    <location>
        <begin position="88"/>
        <end position="175"/>
    </location>
</feature>
<dbReference type="Gene3D" id="3.10.50.40">
    <property type="match status" value="1"/>
</dbReference>
<dbReference type="NCBIfam" id="TIGR03516">
    <property type="entry name" value="ppisom_GldI"/>
    <property type="match status" value="1"/>
</dbReference>
<proteinExistence type="inferred from homology"/>
<organism evidence="6 7">
    <name type="scientific">Maribacter chungangensis</name>
    <dbReference type="NCBI Taxonomy" id="1069117"/>
    <lineage>
        <taxon>Bacteria</taxon>
        <taxon>Pseudomonadati</taxon>
        <taxon>Bacteroidota</taxon>
        <taxon>Flavobacteriia</taxon>
        <taxon>Flavobacteriales</taxon>
        <taxon>Flavobacteriaceae</taxon>
        <taxon>Maribacter</taxon>
    </lineage>
</organism>
<keyword evidence="7" id="KW-1185">Reference proteome</keyword>
<evidence type="ECO:0000313" key="7">
    <source>
        <dbReference type="Proteomes" id="UP001597012"/>
    </source>
</evidence>
<dbReference type="SUPFAM" id="SSF54534">
    <property type="entry name" value="FKBP-like"/>
    <property type="match status" value="1"/>
</dbReference>
<name>A0ABW3B7B7_9FLAO</name>
<evidence type="ECO:0000259" key="5">
    <source>
        <dbReference type="PROSITE" id="PS50059"/>
    </source>
</evidence>
<comment type="similarity">
    <text evidence="4">Belongs to the FKBP-type PPIase family.</text>
</comment>
<comment type="catalytic activity">
    <reaction evidence="1 3 4">
        <text>[protein]-peptidylproline (omega=180) = [protein]-peptidylproline (omega=0)</text>
        <dbReference type="Rhea" id="RHEA:16237"/>
        <dbReference type="Rhea" id="RHEA-COMP:10747"/>
        <dbReference type="Rhea" id="RHEA-COMP:10748"/>
        <dbReference type="ChEBI" id="CHEBI:83833"/>
        <dbReference type="ChEBI" id="CHEBI:83834"/>
        <dbReference type="EC" id="5.2.1.8"/>
    </reaction>
</comment>
<gene>
    <name evidence="6" type="primary">gldI</name>
    <name evidence="6" type="ORF">ACFQZJ_14040</name>
</gene>
<evidence type="ECO:0000256" key="1">
    <source>
        <dbReference type="ARBA" id="ARBA00000971"/>
    </source>
</evidence>